<keyword evidence="12" id="KW-1185">Reference proteome</keyword>
<organism evidence="11 12">
    <name type="scientific">Alkalicoccus urumqiensis</name>
    <name type="common">Bacillus urumqiensis</name>
    <dbReference type="NCBI Taxonomy" id="1548213"/>
    <lineage>
        <taxon>Bacteria</taxon>
        <taxon>Bacillati</taxon>
        <taxon>Bacillota</taxon>
        <taxon>Bacilli</taxon>
        <taxon>Bacillales</taxon>
        <taxon>Bacillaceae</taxon>
        <taxon>Alkalicoccus</taxon>
    </lineage>
</organism>
<evidence type="ECO:0000256" key="2">
    <source>
        <dbReference type="ARBA" id="ARBA00022475"/>
    </source>
</evidence>
<dbReference type="EMBL" id="PVNS01000006">
    <property type="protein sequence ID" value="PRO65869.1"/>
    <property type="molecule type" value="Genomic_DNA"/>
</dbReference>
<dbReference type="InterPro" id="IPR054529">
    <property type="entry name" value="TcaA_2nd"/>
</dbReference>
<keyword evidence="6" id="KW-0175">Coiled coil</keyword>
<feature type="domain" description="TcaA 4th" evidence="10">
    <location>
        <begin position="237"/>
        <end position="300"/>
    </location>
</feature>
<sequence length="601" mass="67378">MAFCTKCGSELQNGSCPTCHSAPPARSAKKSKKSYALIVPLVLLGGTHLFLNYWTAPDRVIEGFEQAVLAEDADALSDYVGTASGPLTTEYLQQFSDYINDSPYISRDFSLFIEEQHLLAASDNFVSASNQYEAPMNLHFLKLTTNDSILGLYDTYTFEIAEQPLLISTNYEDVSFTVNGEVVTASDQGGDTYWLGDYPPGTYDITASLELDHDNVQRSDTLELFDGNDVFSLPFHLDYVYVETHVEEADLYYNGEPAMEVGLGETEFGPVLLEGDEEMQIRADSPFGALASEVFFADESTHHAIELSLAGEDADAVMASLEEAVAEEYNSGYDDILESVTFYPESLSILQDGSWYAGIEADEEWVSVYEDYNSEVVTDTKVGEVVYLFEYTGDAWEHYYTETSYEDRDIYSEEVVQNVDSADTAAAELQAQIDEEAAALQAEIEAEEATLQAEIEAEEAAYEQQQAEAAEEQLWMDLDYLMSDFTSESVYAVNSGDTSYLESYIHPDGSDYQAEAFDYILSLYDRNITQSIDWINVVDYDMSGDTITVYTEEEYTIDYDLEEVKVKTFDSVYELKEHDGILKIVRLVETTETASEDVEYY</sequence>
<evidence type="ECO:0000256" key="3">
    <source>
        <dbReference type="ARBA" id="ARBA00022692"/>
    </source>
</evidence>
<dbReference type="Pfam" id="PF22820">
    <property type="entry name" value="TcaA_3rd_4th"/>
    <property type="match status" value="1"/>
</dbReference>
<keyword evidence="4 7" id="KW-1133">Transmembrane helix</keyword>
<dbReference type="Pfam" id="PF22819">
    <property type="entry name" value="TcaA_5th"/>
    <property type="match status" value="1"/>
</dbReference>
<accession>A0A2P6MHU8</accession>
<feature type="domain" description="TcaA second" evidence="8">
    <location>
        <begin position="57"/>
        <end position="160"/>
    </location>
</feature>
<evidence type="ECO:0008006" key="13">
    <source>
        <dbReference type="Google" id="ProtNLM"/>
    </source>
</evidence>
<evidence type="ECO:0000256" key="6">
    <source>
        <dbReference type="SAM" id="Coils"/>
    </source>
</evidence>
<dbReference type="AlphaFoldDB" id="A0A2P6MHU8"/>
<dbReference type="PANTHER" id="PTHR40038:SF1">
    <property type="entry name" value="MEMBRANE-ASSOCIATED PROTEIN TCAA"/>
    <property type="match status" value="1"/>
</dbReference>
<name>A0A2P6MHU8_ALKUR</name>
<dbReference type="OrthoDB" id="1895190at2"/>
<evidence type="ECO:0000259" key="8">
    <source>
        <dbReference type="Pfam" id="PF22813"/>
    </source>
</evidence>
<dbReference type="GO" id="GO:0005886">
    <property type="term" value="C:plasma membrane"/>
    <property type="evidence" value="ECO:0007669"/>
    <property type="project" value="UniProtKB-SubCell"/>
</dbReference>
<gene>
    <name evidence="11" type="ORF">C6I21_08210</name>
</gene>
<evidence type="ECO:0000259" key="9">
    <source>
        <dbReference type="Pfam" id="PF22819"/>
    </source>
</evidence>
<evidence type="ECO:0000256" key="4">
    <source>
        <dbReference type="ARBA" id="ARBA00022989"/>
    </source>
</evidence>
<comment type="subcellular location">
    <subcellularLocation>
        <location evidence="1">Cell membrane</location>
        <topology evidence="1">Single-pass membrane protein</topology>
    </subcellularLocation>
</comment>
<proteinExistence type="predicted"/>
<dbReference type="PANTHER" id="PTHR40038">
    <property type="entry name" value="MEMBRANE-ASSOCIATED PROTEIN TCAA"/>
    <property type="match status" value="1"/>
</dbReference>
<evidence type="ECO:0000256" key="1">
    <source>
        <dbReference type="ARBA" id="ARBA00004162"/>
    </source>
</evidence>
<dbReference type="InterPro" id="IPR054528">
    <property type="entry name" value="TcaA_5th"/>
</dbReference>
<comment type="caution">
    <text evidence="11">The sequence shown here is derived from an EMBL/GenBank/DDBJ whole genome shotgun (WGS) entry which is preliminary data.</text>
</comment>
<evidence type="ECO:0000313" key="12">
    <source>
        <dbReference type="Proteomes" id="UP000243650"/>
    </source>
</evidence>
<feature type="domain" description="TcaA protein NTF2-like" evidence="9">
    <location>
        <begin position="481"/>
        <end position="586"/>
    </location>
</feature>
<keyword evidence="5 7" id="KW-0472">Membrane</keyword>
<dbReference type="Pfam" id="PF22813">
    <property type="entry name" value="TcaA_2nd"/>
    <property type="match status" value="1"/>
</dbReference>
<reference evidence="11 12" key="1">
    <citation type="submission" date="2018-03" db="EMBL/GenBank/DDBJ databases">
        <title>Bacillus urumqiensis sp. nov., a moderately haloalkaliphilic bacterium isolated from a salt lake.</title>
        <authorList>
            <person name="Zhao B."/>
            <person name="Liao Z."/>
        </authorList>
    </citation>
    <scope>NUCLEOTIDE SEQUENCE [LARGE SCALE GENOMIC DNA]</scope>
    <source>
        <strain evidence="11 12">BZ-SZ-XJ18</strain>
    </source>
</reference>
<dbReference type="Proteomes" id="UP000243650">
    <property type="component" value="Unassembled WGS sequence"/>
</dbReference>
<evidence type="ECO:0000313" key="11">
    <source>
        <dbReference type="EMBL" id="PRO65869.1"/>
    </source>
</evidence>
<keyword evidence="2" id="KW-1003">Cell membrane</keyword>
<dbReference type="RefSeq" id="WP_105958965.1">
    <property type="nucleotide sequence ID" value="NZ_PVNS01000006.1"/>
</dbReference>
<dbReference type="InterPro" id="IPR054530">
    <property type="entry name" value="TcaA_4th"/>
</dbReference>
<feature type="coiled-coil region" evidence="6">
    <location>
        <begin position="419"/>
        <end position="473"/>
    </location>
</feature>
<evidence type="ECO:0000256" key="5">
    <source>
        <dbReference type="ARBA" id="ARBA00023136"/>
    </source>
</evidence>
<keyword evidence="3 7" id="KW-0812">Transmembrane</keyword>
<evidence type="ECO:0000259" key="10">
    <source>
        <dbReference type="Pfam" id="PF22820"/>
    </source>
</evidence>
<protein>
    <recommendedName>
        <fullName evidence="13">Zinc ribbon domain-containing protein</fullName>
    </recommendedName>
</protein>
<feature type="transmembrane region" description="Helical" evidence="7">
    <location>
        <begin position="35"/>
        <end position="54"/>
    </location>
</feature>
<evidence type="ECO:0000256" key="7">
    <source>
        <dbReference type="SAM" id="Phobius"/>
    </source>
</evidence>